<proteinExistence type="predicted"/>
<name>A0ABU1IRX3_9BACL</name>
<organism evidence="1 2">
    <name type="scientific">Desmospora profundinema</name>
    <dbReference type="NCBI Taxonomy" id="1571184"/>
    <lineage>
        <taxon>Bacteria</taxon>
        <taxon>Bacillati</taxon>
        <taxon>Bacillota</taxon>
        <taxon>Bacilli</taxon>
        <taxon>Bacillales</taxon>
        <taxon>Thermoactinomycetaceae</taxon>
        <taxon>Desmospora</taxon>
    </lineage>
</organism>
<dbReference type="InterPro" id="IPR047764">
    <property type="entry name" value="CmpA"/>
</dbReference>
<comment type="caution">
    <text evidence="1">The sequence shown here is derived from an EMBL/GenBank/DDBJ whole genome shotgun (WGS) entry which is preliminary data.</text>
</comment>
<evidence type="ECO:0000313" key="2">
    <source>
        <dbReference type="Proteomes" id="UP001185012"/>
    </source>
</evidence>
<keyword evidence="2" id="KW-1185">Reference proteome</keyword>
<protein>
    <recommendedName>
        <fullName evidence="3">Cortex morphogenetic protein CmpA</fullName>
    </recommendedName>
</protein>
<evidence type="ECO:0000313" key="1">
    <source>
        <dbReference type="EMBL" id="MDR6227551.1"/>
    </source>
</evidence>
<gene>
    <name evidence="1" type="ORF">JOE21_003574</name>
</gene>
<reference evidence="1 2" key="1">
    <citation type="submission" date="2023-07" db="EMBL/GenBank/DDBJ databases">
        <title>Genomic Encyclopedia of Type Strains, Phase IV (KMG-IV): sequencing the most valuable type-strain genomes for metagenomic binning, comparative biology and taxonomic classification.</title>
        <authorList>
            <person name="Goeker M."/>
        </authorList>
    </citation>
    <scope>NUCLEOTIDE SEQUENCE [LARGE SCALE GENOMIC DNA]</scope>
    <source>
        <strain evidence="1 2">DSM 45903</strain>
    </source>
</reference>
<dbReference type="RefSeq" id="WP_309868629.1">
    <property type="nucleotide sequence ID" value="NZ_JAVDQG010000010.1"/>
</dbReference>
<sequence>MPYWLRRQLQHAFQGKDRRQIRILNDCWFQYQQRAELAATEPK</sequence>
<accession>A0ABU1IRX3</accession>
<dbReference type="Proteomes" id="UP001185012">
    <property type="component" value="Unassembled WGS sequence"/>
</dbReference>
<evidence type="ECO:0008006" key="3">
    <source>
        <dbReference type="Google" id="ProtNLM"/>
    </source>
</evidence>
<dbReference type="Pfam" id="PF26301">
    <property type="entry name" value="spore_CmpA"/>
    <property type="match status" value="1"/>
</dbReference>
<dbReference type="EMBL" id="JAVDQG010000010">
    <property type="protein sequence ID" value="MDR6227551.1"/>
    <property type="molecule type" value="Genomic_DNA"/>
</dbReference>
<dbReference type="NCBIfam" id="NF033225">
    <property type="entry name" value="spore_CmpA"/>
    <property type="match status" value="1"/>
</dbReference>